<dbReference type="RefSeq" id="WP_090507225.1">
    <property type="nucleotide sequence ID" value="NZ_FNWL01000002.1"/>
</dbReference>
<dbReference type="InterPro" id="IPR004360">
    <property type="entry name" value="Glyas_Fos-R_dOase_dom"/>
</dbReference>
<dbReference type="SUPFAM" id="SSF54593">
    <property type="entry name" value="Glyoxalase/Bleomycin resistance protein/Dihydroxybiphenyl dioxygenase"/>
    <property type="match status" value="1"/>
</dbReference>
<proteinExistence type="predicted"/>
<evidence type="ECO:0000313" key="3">
    <source>
        <dbReference type="Proteomes" id="UP000199112"/>
    </source>
</evidence>
<name>A0A1H6FZ53_9EURY</name>
<dbReference type="Pfam" id="PF00903">
    <property type="entry name" value="Glyoxalase"/>
    <property type="match status" value="1"/>
</dbReference>
<dbReference type="AlphaFoldDB" id="A0A1H6FZ53"/>
<gene>
    <name evidence="2" type="ORF">SAMN04487967_2414</name>
</gene>
<evidence type="ECO:0000313" key="2">
    <source>
        <dbReference type="EMBL" id="SEH16076.1"/>
    </source>
</evidence>
<organism evidence="2 3">
    <name type="scientific">Natronorubrum sediminis</name>
    <dbReference type="NCBI Taxonomy" id="640943"/>
    <lineage>
        <taxon>Archaea</taxon>
        <taxon>Methanobacteriati</taxon>
        <taxon>Methanobacteriota</taxon>
        <taxon>Stenosarchaea group</taxon>
        <taxon>Halobacteria</taxon>
        <taxon>Halobacteriales</taxon>
        <taxon>Natrialbaceae</taxon>
        <taxon>Natronorubrum</taxon>
    </lineage>
</organism>
<dbReference type="Gene3D" id="3.10.180.10">
    <property type="entry name" value="2,3-Dihydroxybiphenyl 1,2-Dioxygenase, domain 1"/>
    <property type="match status" value="1"/>
</dbReference>
<dbReference type="OrthoDB" id="6111at2157"/>
<keyword evidence="3" id="KW-1185">Reference proteome</keyword>
<sequence>MDPRISMLTLGVTDLEASTQFYRDGLGLPEYESDGDVTFFKTAGAWLALYPRTALAEDASVCADGDGFRGMSIAHNVESKRDVDTVLEDASDAGATIRKPARETDWGGYSGYFADPDDFLWEVAWNPDMDLTG</sequence>
<reference evidence="3" key="1">
    <citation type="submission" date="2016-10" db="EMBL/GenBank/DDBJ databases">
        <authorList>
            <person name="Varghese N."/>
            <person name="Submissions S."/>
        </authorList>
    </citation>
    <scope>NUCLEOTIDE SEQUENCE [LARGE SCALE GENOMIC DNA]</scope>
    <source>
        <strain evidence="3">CGMCC 1.8981</strain>
    </source>
</reference>
<dbReference type="PROSITE" id="PS51819">
    <property type="entry name" value="VOC"/>
    <property type="match status" value="1"/>
</dbReference>
<dbReference type="InterPro" id="IPR037523">
    <property type="entry name" value="VOC_core"/>
</dbReference>
<dbReference type="CDD" id="cd07251">
    <property type="entry name" value="VOC_like"/>
    <property type="match status" value="1"/>
</dbReference>
<dbReference type="Proteomes" id="UP000199112">
    <property type="component" value="Unassembled WGS sequence"/>
</dbReference>
<feature type="domain" description="VOC" evidence="1">
    <location>
        <begin position="4"/>
        <end position="126"/>
    </location>
</feature>
<dbReference type="PANTHER" id="PTHR36503:SF1">
    <property type="entry name" value="BLR2520 PROTEIN"/>
    <property type="match status" value="1"/>
</dbReference>
<dbReference type="PANTHER" id="PTHR36503">
    <property type="entry name" value="BLR2520 PROTEIN"/>
    <property type="match status" value="1"/>
</dbReference>
<accession>A0A1H6FZ53</accession>
<dbReference type="InterPro" id="IPR029068">
    <property type="entry name" value="Glyas_Bleomycin-R_OHBP_Dase"/>
</dbReference>
<evidence type="ECO:0000259" key="1">
    <source>
        <dbReference type="PROSITE" id="PS51819"/>
    </source>
</evidence>
<protein>
    <recommendedName>
        <fullName evidence="1">VOC domain-containing protein</fullName>
    </recommendedName>
</protein>
<dbReference type="EMBL" id="FNWL01000002">
    <property type="protein sequence ID" value="SEH16076.1"/>
    <property type="molecule type" value="Genomic_DNA"/>
</dbReference>